<name>A0A7M7SY94_STRPU</name>
<dbReference type="PROSITE" id="PS50082">
    <property type="entry name" value="WD_REPEATS_2"/>
    <property type="match status" value="2"/>
</dbReference>
<protein>
    <recommendedName>
        <fullName evidence="6">WD repeat-containing protein 13</fullName>
    </recommendedName>
</protein>
<dbReference type="InterPro" id="IPR015943">
    <property type="entry name" value="WD40/YVTN_repeat-like_dom_sf"/>
</dbReference>
<dbReference type="OrthoDB" id="1932312at2759"/>
<dbReference type="OMA" id="MLKFANN"/>
<dbReference type="PROSITE" id="PS50294">
    <property type="entry name" value="WD_REPEATS_REGION"/>
    <property type="match status" value="2"/>
</dbReference>
<dbReference type="InterPro" id="IPR036322">
    <property type="entry name" value="WD40_repeat_dom_sf"/>
</dbReference>
<evidence type="ECO:0000313" key="5">
    <source>
        <dbReference type="Proteomes" id="UP000007110"/>
    </source>
</evidence>
<dbReference type="EnsemblMetazoa" id="XM_030984227">
    <property type="protein sequence ID" value="XP_030840087"/>
    <property type="gene ID" value="LOC581559"/>
</dbReference>
<evidence type="ECO:0000313" key="4">
    <source>
        <dbReference type="EnsemblMetazoa" id="XP_030840087"/>
    </source>
</evidence>
<sequence length="485" mass="53387">MTTMWQQVLAIDAKYNTYRTPNNPQFRTLYIRRRSQLLRDSAKAGFDPQLRKQYLKQRMQLLTDKYGASISLSDQSSLWSRSASIRGSRTNLDMLDDSLGEIRTHRRQHSRGSGNKLDLMAEDPTGLVPTKDAGASKAMAGGTSLSENYAFTGMHHIFDHHQRAVTAVKFANDDKSRIACSSLDKTISVCQVLPSPATVVCILKGHTKGITDFSWSLSNDQILSCSLDATARLWTVSSGTCARTVSDPQHAPLHACCFQPLNNNMVVTGNSRGLVQVMNVSTGKPTKGGHGKLTGQVLCLAFNDSGTLLWGGDDKGVISSFQYDMATGKLTKGKRLVVCEGSPITCISFRAWVSREARDPLLLINCAINQLCLYKITSSDGEVSLKKTFSIKHRKETIRSSFCPLMSFREGACVVTGSEDLSVYFFDIERKLKPCVNKLQGHSAPVLGVSFNYDESLLATSDAEGLVIVWKRQQDEGGAHILEQK</sequence>
<dbReference type="SMART" id="SM00320">
    <property type="entry name" value="WD40"/>
    <property type="match status" value="6"/>
</dbReference>
<reference evidence="4" key="2">
    <citation type="submission" date="2021-01" db="UniProtKB">
        <authorList>
            <consortium name="EnsemblMetazoa"/>
        </authorList>
    </citation>
    <scope>IDENTIFICATION</scope>
</reference>
<evidence type="ECO:0000256" key="1">
    <source>
        <dbReference type="ARBA" id="ARBA00022574"/>
    </source>
</evidence>
<dbReference type="Gene3D" id="2.130.10.10">
    <property type="entry name" value="YVTN repeat-like/Quinoprotein amine dehydrogenase"/>
    <property type="match status" value="2"/>
</dbReference>
<dbReference type="GeneID" id="581559"/>
<dbReference type="CTD" id="64743"/>
<dbReference type="SUPFAM" id="SSF50978">
    <property type="entry name" value="WD40 repeat-like"/>
    <property type="match status" value="1"/>
</dbReference>
<keyword evidence="1 3" id="KW-0853">WD repeat</keyword>
<feature type="repeat" description="WD" evidence="3">
    <location>
        <begin position="203"/>
        <end position="244"/>
    </location>
</feature>
<organism evidence="4 5">
    <name type="scientific">Strongylocentrotus purpuratus</name>
    <name type="common">Purple sea urchin</name>
    <dbReference type="NCBI Taxonomy" id="7668"/>
    <lineage>
        <taxon>Eukaryota</taxon>
        <taxon>Metazoa</taxon>
        <taxon>Echinodermata</taxon>
        <taxon>Eleutherozoa</taxon>
        <taxon>Echinozoa</taxon>
        <taxon>Echinoidea</taxon>
        <taxon>Euechinoidea</taxon>
        <taxon>Echinacea</taxon>
        <taxon>Camarodonta</taxon>
        <taxon>Echinidea</taxon>
        <taxon>Strongylocentrotidae</taxon>
        <taxon>Strongylocentrotus</taxon>
    </lineage>
</organism>
<evidence type="ECO:0000256" key="3">
    <source>
        <dbReference type="PROSITE-ProRule" id="PRU00221"/>
    </source>
</evidence>
<evidence type="ECO:0008006" key="6">
    <source>
        <dbReference type="Google" id="ProtNLM"/>
    </source>
</evidence>
<dbReference type="InParanoid" id="A0A7M7SY94"/>
<proteinExistence type="predicted"/>
<dbReference type="GO" id="GO:1990841">
    <property type="term" value="F:promoter-specific chromatin binding"/>
    <property type="evidence" value="ECO:0000318"/>
    <property type="project" value="GO_Central"/>
</dbReference>
<dbReference type="InterPro" id="IPR001680">
    <property type="entry name" value="WD40_rpt"/>
</dbReference>
<accession>A0A7M7SY94</accession>
<reference evidence="5" key="1">
    <citation type="submission" date="2015-02" db="EMBL/GenBank/DDBJ databases">
        <title>Genome sequencing for Strongylocentrotus purpuratus.</title>
        <authorList>
            <person name="Murali S."/>
            <person name="Liu Y."/>
            <person name="Vee V."/>
            <person name="English A."/>
            <person name="Wang M."/>
            <person name="Skinner E."/>
            <person name="Han Y."/>
            <person name="Muzny D.M."/>
            <person name="Worley K.C."/>
            <person name="Gibbs R.A."/>
        </authorList>
    </citation>
    <scope>NUCLEOTIDE SEQUENCE</scope>
</reference>
<keyword evidence="2" id="KW-0677">Repeat</keyword>
<feature type="repeat" description="WD" evidence="3">
    <location>
        <begin position="439"/>
        <end position="471"/>
    </location>
</feature>
<dbReference type="RefSeq" id="XP_030840087.1">
    <property type="nucleotide sequence ID" value="XM_030984227.1"/>
</dbReference>
<evidence type="ECO:0000256" key="2">
    <source>
        <dbReference type="ARBA" id="ARBA00022737"/>
    </source>
</evidence>
<dbReference type="PANTHER" id="PTHR22838:SF4">
    <property type="entry name" value="WD REPEAT-CONTAINING PROTEIN 13"/>
    <property type="match status" value="1"/>
</dbReference>
<dbReference type="InterPro" id="IPR051350">
    <property type="entry name" value="WD_repeat-ST_regulator"/>
</dbReference>
<dbReference type="AlphaFoldDB" id="A0A7M7SY94"/>
<keyword evidence="5" id="KW-1185">Reference proteome</keyword>
<dbReference type="Proteomes" id="UP000007110">
    <property type="component" value="Unassembled WGS sequence"/>
</dbReference>
<dbReference type="PANTHER" id="PTHR22838">
    <property type="entry name" value="WD REPEAT PROTEIN 26-RELATED"/>
    <property type="match status" value="1"/>
</dbReference>
<dbReference type="Pfam" id="PF00400">
    <property type="entry name" value="WD40"/>
    <property type="match status" value="3"/>
</dbReference>
<dbReference type="KEGG" id="spu:581559"/>